<gene>
    <name evidence="3" type="ORF">GCM10010833_30860</name>
</gene>
<keyword evidence="4" id="KW-1185">Reference proteome</keyword>
<keyword evidence="2" id="KW-0732">Signal</keyword>
<reference evidence="4" key="1">
    <citation type="journal article" date="2019" name="Int. J. Syst. Evol. Microbiol.">
        <title>The Global Catalogue of Microorganisms (GCM) 10K type strain sequencing project: providing services to taxonomists for standard genome sequencing and annotation.</title>
        <authorList>
            <consortium name="The Broad Institute Genomics Platform"/>
            <consortium name="The Broad Institute Genome Sequencing Center for Infectious Disease"/>
            <person name="Wu L."/>
            <person name="Ma J."/>
        </authorList>
    </citation>
    <scope>NUCLEOTIDE SEQUENCE [LARGE SCALE GENOMIC DNA]</scope>
    <source>
        <strain evidence="4">CGMCC 1.12851</strain>
    </source>
</reference>
<feature type="compositionally biased region" description="Low complexity" evidence="1">
    <location>
        <begin position="219"/>
        <end position="228"/>
    </location>
</feature>
<dbReference type="RefSeq" id="WP_188515343.1">
    <property type="nucleotide sequence ID" value="NZ_BMGD01000006.1"/>
</dbReference>
<evidence type="ECO:0000256" key="2">
    <source>
        <dbReference type="SAM" id="SignalP"/>
    </source>
</evidence>
<protein>
    <recommendedName>
        <fullName evidence="5">Polyketide cyclase</fullName>
    </recommendedName>
</protein>
<dbReference type="Gene3D" id="3.30.530.20">
    <property type="match status" value="1"/>
</dbReference>
<dbReference type="SUPFAM" id="SSF55961">
    <property type="entry name" value="Bet v1-like"/>
    <property type="match status" value="1"/>
</dbReference>
<organism evidence="3 4">
    <name type="scientific">Blastomonas aquatica</name>
    <dbReference type="NCBI Taxonomy" id="1510276"/>
    <lineage>
        <taxon>Bacteria</taxon>
        <taxon>Pseudomonadati</taxon>
        <taxon>Pseudomonadota</taxon>
        <taxon>Alphaproteobacteria</taxon>
        <taxon>Sphingomonadales</taxon>
        <taxon>Sphingomonadaceae</taxon>
        <taxon>Blastomonas</taxon>
    </lineage>
</organism>
<feature type="region of interest" description="Disordered" evidence="1">
    <location>
        <begin position="188"/>
        <end position="278"/>
    </location>
</feature>
<evidence type="ECO:0000313" key="4">
    <source>
        <dbReference type="Proteomes" id="UP000614261"/>
    </source>
</evidence>
<evidence type="ECO:0000256" key="1">
    <source>
        <dbReference type="SAM" id="MobiDB-lite"/>
    </source>
</evidence>
<accession>A0ABQ1JPF3</accession>
<comment type="caution">
    <text evidence="3">The sequence shown here is derived from an EMBL/GenBank/DDBJ whole genome shotgun (WGS) entry which is preliminary data.</text>
</comment>
<dbReference type="InterPro" id="IPR023393">
    <property type="entry name" value="START-like_dom_sf"/>
</dbReference>
<dbReference type="Proteomes" id="UP000614261">
    <property type="component" value="Unassembled WGS sequence"/>
</dbReference>
<evidence type="ECO:0000313" key="3">
    <source>
        <dbReference type="EMBL" id="GGB73484.1"/>
    </source>
</evidence>
<name>A0ABQ1JPF3_9SPHN</name>
<proteinExistence type="predicted"/>
<feature type="signal peptide" evidence="2">
    <location>
        <begin position="1"/>
        <end position="20"/>
    </location>
</feature>
<feature type="chain" id="PRO_5046816057" description="Polyketide cyclase" evidence="2">
    <location>
        <begin position="21"/>
        <end position="278"/>
    </location>
</feature>
<dbReference type="EMBL" id="BMGD01000006">
    <property type="protein sequence ID" value="GGB73484.1"/>
    <property type="molecule type" value="Genomic_DNA"/>
</dbReference>
<sequence>MRTFSAALALAIISVSPAQAEVSAQSENGFAVGHTVSVSVDPDAAFAMLRTPAKWWDKDHSWTGNPENLYMDAQAGGCFCELIPNDASTESGAPQRTLRGSVQHMQIVHVDPGKLLRMSGALGPLQGEAVTGTLTVTLAPIKGGTMLAFEYVAGGFMRIDVAVMAPAVDRVIGAQASRFAMALGPLVGGGSADETGPEPKPEAEEDTSGGDGEARYDSSKGSGSSVSGLVADLEPDDTVSPGTDAEVIEDEPVEPEAATGMTDPARPARRRSDEDSGR</sequence>
<evidence type="ECO:0008006" key="5">
    <source>
        <dbReference type="Google" id="ProtNLM"/>
    </source>
</evidence>